<proteinExistence type="predicted"/>
<dbReference type="Gene3D" id="3.30.70.3570">
    <property type="entry name" value="MvaI/BcnI restriction endonuclease, recognition domain"/>
    <property type="match status" value="1"/>
</dbReference>
<dbReference type="InterPro" id="IPR029127">
    <property type="entry name" value="MvaI_BcnI"/>
</dbReference>
<dbReference type="STRING" id="659018.ABB34_10680"/>
<evidence type="ECO:0000313" key="3">
    <source>
        <dbReference type="Proteomes" id="UP000050940"/>
    </source>
</evidence>
<dbReference type="PATRIC" id="fig|659018.3.peg.2237"/>
<protein>
    <recommendedName>
        <fullName evidence="1">MvaI/BcnI restriction endonuclease domain-containing protein</fullName>
    </recommendedName>
</protein>
<dbReference type="Gene3D" id="3.40.210.20">
    <property type="entry name" value="MvaI/BcnI restriction endonuclease, catalytic domain"/>
    <property type="match status" value="1"/>
</dbReference>
<dbReference type="EMBL" id="LDJP01000062">
    <property type="protein sequence ID" value="KRG83873.1"/>
    <property type="molecule type" value="Genomic_DNA"/>
</dbReference>
<comment type="caution">
    <text evidence="2">The sequence shown here is derived from an EMBL/GenBank/DDBJ whole genome shotgun (WGS) entry which is preliminary data.</text>
</comment>
<evidence type="ECO:0000259" key="1">
    <source>
        <dbReference type="Pfam" id="PF15515"/>
    </source>
</evidence>
<dbReference type="RefSeq" id="WP_057641305.1">
    <property type="nucleotide sequence ID" value="NZ_LDJP01000062.1"/>
</dbReference>
<feature type="domain" description="MvaI/BcnI restriction endonuclease" evidence="1">
    <location>
        <begin position="177"/>
        <end position="399"/>
    </location>
</feature>
<dbReference type="OrthoDB" id="9204522at2"/>
<dbReference type="InterPro" id="IPR043005">
    <property type="entry name" value="MvaI_BcnI_rec"/>
</dbReference>
<organism evidence="2 3">
    <name type="scientific">Stenotrophomonas daejeonensis</name>
    <dbReference type="NCBI Taxonomy" id="659018"/>
    <lineage>
        <taxon>Bacteria</taxon>
        <taxon>Pseudomonadati</taxon>
        <taxon>Pseudomonadota</taxon>
        <taxon>Gammaproteobacteria</taxon>
        <taxon>Lysobacterales</taxon>
        <taxon>Lysobacteraceae</taxon>
        <taxon>Stenotrophomonas</taxon>
    </lineage>
</organism>
<dbReference type="Proteomes" id="UP000050940">
    <property type="component" value="Unassembled WGS sequence"/>
</dbReference>
<gene>
    <name evidence="2" type="ORF">ABB34_10680</name>
</gene>
<evidence type="ECO:0000313" key="2">
    <source>
        <dbReference type="EMBL" id="KRG83873.1"/>
    </source>
</evidence>
<dbReference type="AlphaFoldDB" id="A0A0R0E0F6"/>
<keyword evidence="3" id="KW-1185">Reference proteome</keyword>
<reference evidence="2 3" key="1">
    <citation type="submission" date="2015-05" db="EMBL/GenBank/DDBJ databases">
        <title>Genome sequencing and analysis of members of genus Stenotrophomonas.</title>
        <authorList>
            <person name="Patil P.P."/>
            <person name="Midha S."/>
            <person name="Patil P.B."/>
        </authorList>
    </citation>
    <scope>NUCLEOTIDE SEQUENCE [LARGE SCALE GENOMIC DNA]</scope>
    <source>
        <strain evidence="2 3">JCM 16244</strain>
    </source>
</reference>
<sequence length="407" mass="45062">MLSAADVSIQEVLRYFTNKGLDVGLVVPTATGMAKGIMDATGSVRDFLKASGVHDFDKQEQGGDHKKLVPTRIATSAGIVSTTTSLYRPVTKKGDPRLWIYGLAQHAEPGNVLVLIAVGNNELLVVNASNAGLVPGVSPRHGERLRIADCTDIDLEAILAPLLAVSRTVADELLALIRGISGQWHRGIAGKRRDTEVGRLLEELLGIRTNSSRLPDYKGIEIKSGRKGGKNRQTLFAKVPDWSISHLKSSAAILDTFGYRRATEKYERQLRCTVSARVPNSQGLYLEFSRDQALLHENSQHPKHPQVVAWRIEDLKQSLATKHPETFWVTAASRKSGDAEEFRYEHVLHTRKPMINALPTLLESGIVTVDHLITKDLDGRVKEQGPLFKIWKRDMDLLFPPGELHTF</sequence>
<dbReference type="Pfam" id="PF15515">
    <property type="entry name" value="MvaI_BcnI"/>
    <property type="match status" value="1"/>
</dbReference>
<dbReference type="InterPro" id="IPR043004">
    <property type="entry name" value="MvaI_BcnI_cat"/>
</dbReference>
<dbReference type="CDD" id="cd22347">
    <property type="entry name" value="PDDEXK_nuclease"/>
    <property type="match status" value="1"/>
</dbReference>
<accession>A0A0R0E0F6</accession>
<name>A0A0R0E0F6_9GAMM</name>